<dbReference type="EMBL" id="MU620944">
    <property type="protein sequence ID" value="KAI8577161.1"/>
    <property type="molecule type" value="Genomic_DNA"/>
</dbReference>
<keyword evidence="4" id="KW-1185">Reference proteome</keyword>
<dbReference type="RefSeq" id="XP_051442165.1">
    <property type="nucleotide sequence ID" value="XM_051590993.1"/>
</dbReference>
<keyword evidence="2" id="KW-0472">Membrane</keyword>
<feature type="transmembrane region" description="Helical" evidence="2">
    <location>
        <begin position="107"/>
        <end position="126"/>
    </location>
</feature>
<feature type="region of interest" description="Disordered" evidence="1">
    <location>
        <begin position="68"/>
        <end position="88"/>
    </location>
</feature>
<name>A0AAD5E4D4_UMBRA</name>
<reference evidence="3" key="1">
    <citation type="submission" date="2021-06" db="EMBL/GenBank/DDBJ databases">
        <authorList>
            <consortium name="DOE Joint Genome Institute"/>
            <person name="Mondo S.J."/>
            <person name="Amses K.R."/>
            <person name="Simmons D.R."/>
            <person name="Longcore J.E."/>
            <person name="Seto K."/>
            <person name="Alves G.H."/>
            <person name="Bonds A.E."/>
            <person name="Quandt C.A."/>
            <person name="Davis W.J."/>
            <person name="Chang Y."/>
            <person name="Letcher P.M."/>
            <person name="Powell M.J."/>
            <person name="Kuo A."/>
            <person name="Labutti K."/>
            <person name="Pangilinan J."/>
            <person name="Andreopoulos W."/>
            <person name="Tritt A."/>
            <person name="Riley R."/>
            <person name="Hundley H."/>
            <person name="Johnson J."/>
            <person name="Lipzen A."/>
            <person name="Barry K."/>
            <person name="Berbee M.L."/>
            <person name="Buchler N.E."/>
            <person name="Grigoriev I.V."/>
            <person name="Spatafora J.W."/>
            <person name="Stajich J.E."/>
            <person name="James T.Y."/>
        </authorList>
    </citation>
    <scope>NUCLEOTIDE SEQUENCE</scope>
    <source>
        <strain evidence="3">AG</strain>
    </source>
</reference>
<gene>
    <name evidence="3" type="ORF">K450DRAFT_253133</name>
</gene>
<evidence type="ECO:0000256" key="1">
    <source>
        <dbReference type="SAM" id="MobiDB-lite"/>
    </source>
</evidence>
<keyword evidence="2" id="KW-1133">Transmembrane helix</keyword>
<keyword evidence="2" id="KW-0812">Transmembrane</keyword>
<organism evidence="3 4">
    <name type="scientific">Umbelopsis ramanniana AG</name>
    <dbReference type="NCBI Taxonomy" id="1314678"/>
    <lineage>
        <taxon>Eukaryota</taxon>
        <taxon>Fungi</taxon>
        <taxon>Fungi incertae sedis</taxon>
        <taxon>Mucoromycota</taxon>
        <taxon>Mucoromycotina</taxon>
        <taxon>Umbelopsidomycetes</taxon>
        <taxon>Umbelopsidales</taxon>
        <taxon>Umbelopsidaceae</taxon>
        <taxon>Umbelopsis</taxon>
    </lineage>
</organism>
<comment type="caution">
    <text evidence="3">The sequence shown here is derived from an EMBL/GenBank/DDBJ whole genome shotgun (WGS) entry which is preliminary data.</text>
</comment>
<accession>A0AAD5E4D4</accession>
<evidence type="ECO:0000313" key="3">
    <source>
        <dbReference type="EMBL" id="KAI8577161.1"/>
    </source>
</evidence>
<dbReference type="Proteomes" id="UP001206595">
    <property type="component" value="Unassembled WGS sequence"/>
</dbReference>
<proteinExistence type="predicted"/>
<sequence>MSLEMCPPNMAMGIIKKFFFHLSRTANIIYVHVFRNLYHRSSITKILSSSSGESSSAAAAVDSSHLSMSHAGQGIPSLGRESSNGDDSASVRTVGMSIGDDRTASVMMVRSTFGFFLSLIIFISSVRNISTLKSRCISRTLCILWTLRDFSQNILGSTVKY</sequence>
<protein>
    <submittedName>
        <fullName evidence="3">Uncharacterized protein</fullName>
    </submittedName>
</protein>
<evidence type="ECO:0000256" key="2">
    <source>
        <dbReference type="SAM" id="Phobius"/>
    </source>
</evidence>
<dbReference type="GeneID" id="75916336"/>
<evidence type="ECO:0000313" key="4">
    <source>
        <dbReference type="Proteomes" id="UP001206595"/>
    </source>
</evidence>
<reference evidence="3" key="2">
    <citation type="journal article" date="2022" name="Proc. Natl. Acad. Sci. U.S.A.">
        <title>Diploid-dominant life cycles characterize the early evolution of Fungi.</title>
        <authorList>
            <person name="Amses K.R."/>
            <person name="Simmons D.R."/>
            <person name="Longcore J.E."/>
            <person name="Mondo S.J."/>
            <person name="Seto K."/>
            <person name="Jeronimo G.H."/>
            <person name="Bonds A.E."/>
            <person name="Quandt C.A."/>
            <person name="Davis W.J."/>
            <person name="Chang Y."/>
            <person name="Federici B.A."/>
            <person name="Kuo A."/>
            <person name="LaButti K."/>
            <person name="Pangilinan J."/>
            <person name="Andreopoulos W."/>
            <person name="Tritt A."/>
            <person name="Riley R."/>
            <person name="Hundley H."/>
            <person name="Johnson J."/>
            <person name="Lipzen A."/>
            <person name="Barry K."/>
            <person name="Lang B.F."/>
            <person name="Cuomo C.A."/>
            <person name="Buchler N.E."/>
            <person name="Grigoriev I.V."/>
            <person name="Spatafora J.W."/>
            <person name="Stajich J.E."/>
            <person name="James T.Y."/>
        </authorList>
    </citation>
    <scope>NUCLEOTIDE SEQUENCE</scope>
    <source>
        <strain evidence="3">AG</strain>
    </source>
</reference>
<dbReference type="AlphaFoldDB" id="A0AAD5E4D4"/>